<keyword evidence="3" id="KW-1185">Reference proteome</keyword>
<evidence type="ECO:0000313" key="2">
    <source>
        <dbReference type="EMBL" id="QPM75059.1"/>
    </source>
</evidence>
<organism evidence="2 3">
    <name type="scientific">Staphylococcus lloydii</name>
    <dbReference type="NCBI Taxonomy" id="2781774"/>
    <lineage>
        <taxon>Bacteria</taxon>
        <taxon>Bacillati</taxon>
        <taxon>Bacillota</taxon>
        <taxon>Bacilli</taxon>
        <taxon>Bacillales</taxon>
        <taxon>Staphylococcaceae</taxon>
        <taxon>Staphylococcus</taxon>
    </lineage>
</organism>
<accession>A0A7T1AZN4</accession>
<dbReference type="EMBL" id="CP064056">
    <property type="protein sequence ID" value="QPM75059.1"/>
    <property type="molecule type" value="Genomic_DNA"/>
</dbReference>
<gene>
    <name evidence="2" type="ORF">ISP08_12185</name>
</gene>
<sequence length="271" mass="31210">MAMSKNNINYKAYGSGTPILFIHGNSLNKDSMEQVYEPIFQNSNDYYRVYIDLPGMGRSSDTGINNSDDMLDALLTFIHELDITNQLILFGHSYGGYLCLGLMHRMQDSVIGAHLNAPVIYAQNDDRILEENENIIEQKITTDNPDEDYQNYLDINTRINNQTWQKYMAQIAPGLHQADPEFLDYLHREDNTHYKLSCESKFNISNRTTITLVLGKRDNIVGYRDQLNYFAHMPNTSLYVFDDAGHHTFIDNYQSNEAIVTHFLNAINTQQ</sequence>
<dbReference type="Pfam" id="PF12697">
    <property type="entry name" value="Abhydrolase_6"/>
    <property type="match status" value="1"/>
</dbReference>
<dbReference type="GO" id="GO:0016787">
    <property type="term" value="F:hydrolase activity"/>
    <property type="evidence" value="ECO:0007669"/>
    <property type="project" value="UniProtKB-KW"/>
</dbReference>
<reference evidence="2 3" key="1">
    <citation type="submission" date="2020-10" db="EMBL/GenBank/DDBJ databases">
        <title>Closed genome sequences of Staphylococcus lloydii sp. nov. and Staphylococcus durrellii sp. nov. Isolated from Captive Fruit Bats (Pteropus livingstonii).</title>
        <authorList>
            <person name="Fountain K."/>
        </authorList>
    </citation>
    <scope>NUCLEOTIDE SEQUENCE [LARGE SCALE GENOMIC DNA]</scope>
    <source>
        <strain evidence="2 3">23_2_7_LY</strain>
    </source>
</reference>
<proteinExistence type="predicted"/>
<protein>
    <submittedName>
        <fullName evidence="2">Alpha/beta hydrolase</fullName>
    </submittedName>
</protein>
<evidence type="ECO:0000313" key="3">
    <source>
        <dbReference type="Proteomes" id="UP000594455"/>
    </source>
</evidence>
<dbReference type="PANTHER" id="PTHR43798">
    <property type="entry name" value="MONOACYLGLYCEROL LIPASE"/>
    <property type="match status" value="1"/>
</dbReference>
<dbReference type="RefSeq" id="WP_195718811.1">
    <property type="nucleotide sequence ID" value="NZ_CP064056.1"/>
</dbReference>
<dbReference type="AlphaFoldDB" id="A0A7T1AZN4"/>
<dbReference type="InterPro" id="IPR029058">
    <property type="entry name" value="AB_hydrolase_fold"/>
</dbReference>
<dbReference type="Gene3D" id="3.40.50.1820">
    <property type="entry name" value="alpha/beta hydrolase"/>
    <property type="match status" value="1"/>
</dbReference>
<evidence type="ECO:0000259" key="1">
    <source>
        <dbReference type="Pfam" id="PF12697"/>
    </source>
</evidence>
<dbReference type="InterPro" id="IPR000073">
    <property type="entry name" value="AB_hydrolase_1"/>
</dbReference>
<feature type="domain" description="AB hydrolase-1" evidence="1">
    <location>
        <begin position="19"/>
        <end position="251"/>
    </location>
</feature>
<dbReference type="Proteomes" id="UP000594455">
    <property type="component" value="Chromosome"/>
</dbReference>
<dbReference type="InterPro" id="IPR050266">
    <property type="entry name" value="AB_hydrolase_sf"/>
</dbReference>
<dbReference type="PANTHER" id="PTHR43798:SF6">
    <property type="entry name" value="HYDROLASE, PUTATIVE (AFU_ORTHOLOGUE AFUA_4G13070)-RELATED"/>
    <property type="match status" value="1"/>
</dbReference>
<dbReference type="KEGG" id="sllo:ISP08_12185"/>
<keyword evidence="2" id="KW-0378">Hydrolase</keyword>
<dbReference type="SUPFAM" id="SSF53474">
    <property type="entry name" value="alpha/beta-Hydrolases"/>
    <property type="match status" value="1"/>
</dbReference>
<name>A0A7T1AZN4_9STAP</name>